<accession>A0AAV9QHD2</accession>
<dbReference type="AlphaFoldDB" id="A0AAV9QHD2"/>
<proteinExistence type="predicted"/>
<evidence type="ECO:0008006" key="4">
    <source>
        <dbReference type="Google" id="ProtNLM"/>
    </source>
</evidence>
<organism evidence="2 3">
    <name type="scientific">Vermiconidia calcicola</name>
    <dbReference type="NCBI Taxonomy" id="1690605"/>
    <lineage>
        <taxon>Eukaryota</taxon>
        <taxon>Fungi</taxon>
        <taxon>Dikarya</taxon>
        <taxon>Ascomycota</taxon>
        <taxon>Pezizomycotina</taxon>
        <taxon>Dothideomycetes</taxon>
        <taxon>Dothideomycetidae</taxon>
        <taxon>Mycosphaerellales</taxon>
        <taxon>Extremaceae</taxon>
        <taxon>Vermiconidia</taxon>
    </lineage>
</organism>
<comment type="caution">
    <text evidence="2">The sequence shown here is derived from an EMBL/GenBank/DDBJ whole genome shotgun (WGS) entry which is preliminary data.</text>
</comment>
<dbReference type="Proteomes" id="UP001345827">
    <property type="component" value="Unassembled WGS sequence"/>
</dbReference>
<dbReference type="EMBL" id="JAXLQG010000003">
    <property type="protein sequence ID" value="KAK5542101.1"/>
    <property type="molecule type" value="Genomic_DNA"/>
</dbReference>
<evidence type="ECO:0000256" key="1">
    <source>
        <dbReference type="SAM" id="MobiDB-lite"/>
    </source>
</evidence>
<name>A0AAV9QHD2_9PEZI</name>
<evidence type="ECO:0000313" key="3">
    <source>
        <dbReference type="Proteomes" id="UP001345827"/>
    </source>
</evidence>
<protein>
    <recommendedName>
        <fullName evidence="4">DUF4219 domain-containing protein</fullName>
    </recommendedName>
</protein>
<reference evidence="2 3" key="1">
    <citation type="submission" date="2023-06" db="EMBL/GenBank/DDBJ databases">
        <title>Black Yeasts Isolated from many extreme environments.</title>
        <authorList>
            <person name="Coleine C."/>
            <person name="Stajich J.E."/>
            <person name="Selbmann L."/>
        </authorList>
    </citation>
    <scope>NUCLEOTIDE SEQUENCE [LARGE SCALE GENOMIC DNA]</scope>
    <source>
        <strain evidence="2 3">CCFEE 5887</strain>
    </source>
</reference>
<evidence type="ECO:0000313" key="2">
    <source>
        <dbReference type="EMBL" id="KAK5542101.1"/>
    </source>
</evidence>
<gene>
    <name evidence="2" type="ORF">LTR25_001986</name>
</gene>
<sequence>MSLSMPELMPGDGFGLELLTGQANYSKWARGFRIVALSKGLWRVFDSTNQEEHYTIRSTHLETRLAAERGLALLLLWIDPALRPEVENVSPLKAWNYLEKEYKMDYKLAVRLAHVKACSLRLQDCENMTDYLNQHKLLYHDFTAAGDTEDLESFLYGIVIGLGVKYTQFLQRDDIEVLIEMGDVVTLTGKLLRFETELGIKERANKEVEAEVKSTVVAGSVGAEVKRTVEAKVKAAVEAEVKSMVEAKKVKAAVEAKGKSTVDTGKDDEADWEQV</sequence>
<feature type="compositionally biased region" description="Basic and acidic residues" evidence="1">
    <location>
        <begin position="255"/>
        <end position="267"/>
    </location>
</feature>
<keyword evidence="3" id="KW-1185">Reference proteome</keyword>
<feature type="region of interest" description="Disordered" evidence="1">
    <location>
        <begin position="255"/>
        <end position="275"/>
    </location>
</feature>